<dbReference type="Pfam" id="PF14629">
    <property type="entry name" value="ORC4_C"/>
    <property type="match status" value="1"/>
</dbReference>
<evidence type="ECO:0000256" key="8">
    <source>
        <dbReference type="ARBA" id="ARBA00023242"/>
    </source>
</evidence>
<evidence type="ECO:0000256" key="9">
    <source>
        <dbReference type="PIRNR" id="PIRNR007858"/>
    </source>
</evidence>
<dbReference type="InterPro" id="IPR016527">
    <property type="entry name" value="ORC4"/>
</dbReference>
<dbReference type="AlphaFoldDB" id="A0A6A4XCE6"/>
<dbReference type="EMBL" id="VIIS01000190">
    <property type="protein sequence ID" value="KAF0312121.1"/>
    <property type="molecule type" value="Genomic_DNA"/>
</dbReference>
<dbReference type="OrthoDB" id="343623at2759"/>
<evidence type="ECO:0000259" key="12">
    <source>
        <dbReference type="Pfam" id="PF14629"/>
    </source>
</evidence>
<evidence type="ECO:0000256" key="10">
    <source>
        <dbReference type="SAM" id="MobiDB-lite"/>
    </source>
</evidence>
<dbReference type="GO" id="GO:0003688">
    <property type="term" value="F:DNA replication origin binding"/>
    <property type="evidence" value="ECO:0007669"/>
    <property type="project" value="TreeGrafter"/>
</dbReference>
<dbReference type="Proteomes" id="UP000440578">
    <property type="component" value="Unassembled WGS sequence"/>
</dbReference>
<evidence type="ECO:0000256" key="4">
    <source>
        <dbReference type="ARBA" id="ARBA00022705"/>
    </source>
</evidence>
<evidence type="ECO:0000256" key="7">
    <source>
        <dbReference type="ARBA" id="ARBA00023125"/>
    </source>
</evidence>
<reference evidence="13 14" key="1">
    <citation type="submission" date="2019-07" db="EMBL/GenBank/DDBJ databases">
        <title>Draft genome assembly of a fouling barnacle, Amphibalanus amphitrite (Darwin, 1854): The first reference genome for Thecostraca.</title>
        <authorList>
            <person name="Kim W."/>
        </authorList>
    </citation>
    <scope>NUCLEOTIDE SEQUENCE [LARGE SCALE GENOMIC DNA]</scope>
    <source>
        <strain evidence="13">SNU_AA5</strain>
        <tissue evidence="13">Soma without cirri and trophi</tissue>
    </source>
</reference>
<dbReference type="GO" id="GO:0005524">
    <property type="term" value="F:ATP binding"/>
    <property type="evidence" value="ECO:0007669"/>
    <property type="project" value="UniProtKB-KW"/>
</dbReference>
<keyword evidence="7 9" id="KW-0238">DNA-binding</keyword>
<evidence type="ECO:0000256" key="5">
    <source>
        <dbReference type="ARBA" id="ARBA00022741"/>
    </source>
</evidence>
<comment type="caution">
    <text evidence="13">The sequence shown here is derived from an EMBL/GenBank/DDBJ whole genome shotgun (WGS) entry which is preliminary data.</text>
</comment>
<gene>
    <name evidence="13" type="primary">ORC4</name>
    <name evidence="13" type="ORF">FJT64_017100</name>
</gene>
<dbReference type="GO" id="GO:0005664">
    <property type="term" value="C:nuclear origin of replication recognition complex"/>
    <property type="evidence" value="ECO:0007669"/>
    <property type="project" value="TreeGrafter"/>
</dbReference>
<keyword evidence="8 9" id="KW-0539">Nucleus</keyword>
<dbReference type="InterPro" id="IPR027417">
    <property type="entry name" value="P-loop_NTPase"/>
</dbReference>
<evidence type="ECO:0000313" key="14">
    <source>
        <dbReference type="Proteomes" id="UP000440578"/>
    </source>
</evidence>
<keyword evidence="4 9" id="KW-0235">DNA replication</keyword>
<dbReference type="Pfam" id="PF13191">
    <property type="entry name" value="AAA_16"/>
    <property type="match status" value="1"/>
</dbReference>
<dbReference type="SUPFAM" id="SSF52540">
    <property type="entry name" value="P-loop containing nucleoside triphosphate hydrolases"/>
    <property type="match status" value="1"/>
</dbReference>
<name>A0A6A4XCE6_AMPAM</name>
<dbReference type="PANTHER" id="PTHR12087:SF0">
    <property type="entry name" value="ORIGIN RECOGNITION COMPLEX SUBUNIT 4"/>
    <property type="match status" value="1"/>
</dbReference>
<evidence type="ECO:0000256" key="2">
    <source>
        <dbReference type="ARBA" id="ARBA00005334"/>
    </source>
</evidence>
<evidence type="ECO:0000256" key="6">
    <source>
        <dbReference type="ARBA" id="ARBA00022840"/>
    </source>
</evidence>
<dbReference type="InterPro" id="IPR032705">
    <property type="entry name" value="ORC4_C"/>
</dbReference>
<evidence type="ECO:0000313" key="13">
    <source>
        <dbReference type="EMBL" id="KAF0312121.1"/>
    </source>
</evidence>
<dbReference type="GO" id="GO:0006270">
    <property type="term" value="P:DNA replication initiation"/>
    <property type="evidence" value="ECO:0007669"/>
    <property type="project" value="TreeGrafter"/>
</dbReference>
<feature type="region of interest" description="Disordered" evidence="10">
    <location>
        <begin position="1"/>
        <end position="35"/>
    </location>
</feature>
<proteinExistence type="inferred from homology"/>
<organism evidence="13 14">
    <name type="scientific">Amphibalanus amphitrite</name>
    <name type="common">Striped barnacle</name>
    <name type="synonym">Balanus amphitrite</name>
    <dbReference type="NCBI Taxonomy" id="1232801"/>
    <lineage>
        <taxon>Eukaryota</taxon>
        <taxon>Metazoa</taxon>
        <taxon>Ecdysozoa</taxon>
        <taxon>Arthropoda</taxon>
        <taxon>Crustacea</taxon>
        <taxon>Multicrustacea</taxon>
        <taxon>Cirripedia</taxon>
        <taxon>Thoracica</taxon>
        <taxon>Thoracicalcarea</taxon>
        <taxon>Balanomorpha</taxon>
        <taxon>Balanoidea</taxon>
        <taxon>Balanidae</taxon>
        <taxon>Amphibalaninae</taxon>
        <taxon>Amphibalanus</taxon>
    </lineage>
</organism>
<protein>
    <recommendedName>
        <fullName evidence="3 9">Origin recognition complex subunit 4</fullName>
    </recommendedName>
</protein>
<evidence type="ECO:0000259" key="11">
    <source>
        <dbReference type="Pfam" id="PF13191"/>
    </source>
</evidence>
<evidence type="ECO:0000256" key="1">
    <source>
        <dbReference type="ARBA" id="ARBA00004123"/>
    </source>
</evidence>
<feature type="domain" description="Origin recognition complex subunit 4 C-terminal" evidence="12">
    <location>
        <begin position="235"/>
        <end position="405"/>
    </location>
</feature>
<dbReference type="InterPro" id="IPR041664">
    <property type="entry name" value="AAA_16"/>
</dbReference>
<keyword evidence="6" id="KW-0067">ATP-binding</keyword>
<dbReference type="PIRSF" id="PIRSF007858">
    <property type="entry name" value="ORC4"/>
    <property type="match status" value="1"/>
</dbReference>
<feature type="domain" description="Orc1-like AAA ATPase" evidence="11">
    <location>
        <begin position="39"/>
        <end position="184"/>
    </location>
</feature>
<evidence type="ECO:0000256" key="3">
    <source>
        <dbReference type="ARBA" id="ARBA00019083"/>
    </source>
</evidence>
<dbReference type="GO" id="GO:0005737">
    <property type="term" value="C:cytoplasm"/>
    <property type="evidence" value="ECO:0007669"/>
    <property type="project" value="UniProtKB-ARBA"/>
</dbReference>
<keyword evidence="14" id="KW-1185">Reference proteome</keyword>
<sequence length="424" mass="47073">MGVPSDASPESGPLPEVLRRLQEHSPPPDPETLRDCYPQQWAQLAELVQRAAGTGESNSAIIVGPRGVGKTALLNCVLSETGAGTDGRSVLVRLHGLLQTDDRAAIRHITAQLKLESAVGDRVFGSFAENLSFLLKALRGGNKEESKTVVFVLEEFDLFCQHKNQTLLYNLFDVAQSAQAPICVLGLTARLDVLELMEKRVKSRFSHRQLYLYGVSSVEALVAVTRSYLWLPSAAAAARWNRSVERLLQERQLTAALRSVHERTRSVRDLKLLLRHVVLRLWREGRSYPEAADFTAAVTTMSFDGRAAMLQGLSVLELCLVVAMRHLTQVYDEPFNFEMVLREYGKFAGRKSTFQSFTRPVVMKAYENLQNLELIRPADGGASRGQKEYQLFWLAATAQEVAAAVKRPGAVPTEVAQWADNALI</sequence>
<dbReference type="Gene3D" id="3.40.50.300">
    <property type="entry name" value="P-loop containing nucleotide triphosphate hydrolases"/>
    <property type="match status" value="1"/>
</dbReference>
<dbReference type="PANTHER" id="PTHR12087">
    <property type="entry name" value="ORIGIN RECOGNITION COMPLEX SUBUNIT 4"/>
    <property type="match status" value="1"/>
</dbReference>
<comment type="function">
    <text evidence="9">Component of the origin recognition complex (ORC) that binds origins of replication.</text>
</comment>
<dbReference type="FunFam" id="3.40.50.300:FF:000649">
    <property type="entry name" value="Origin recognition complex subunit 4"/>
    <property type="match status" value="1"/>
</dbReference>
<comment type="subcellular location">
    <subcellularLocation>
        <location evidence="1 9">Nucleus</location>
    </subcellularLocation>
</comment>
<accession>A0A6A4XCE6</accession>
<keyword evidence="5" id="KW-0547">Nucleotide-binding</keyword>
<dbReference type="CDD" id="cd00009">
    <property type="entry name" value="AAA"/>
    <property type="match status" value="1"/>
</dbReference>
<comment type="similarity">
    <text evidence="2 9">Belongs to the ORC4 family.</text>
</comment>